<dbReference type="Pfam" id="PF00098">
    <property type="entry name" value="zf-CCHC"/>
    <property type="match status" value="1"/>
</dbReference>
<keyword evidence="1" id="KW-0479">Metal-binding</keyword>
<evidence type="ECO:0000313" key="4">
    <source>
        <dbReference type="EMBL" id="KAG0249014.1"/>
    </source>
</evidence>
<evidence type="ECO:0000259" key="3">
    <source>
        <dbReference type="PROSITE" id="PS50158"/>
    </source>
</evidence>
<accession>A0AAD4D095</accession>
<feature type="domain" description="CCHC-type" evidence="3">
    <location>
        <begin position="104"/>
        <end position="118"/>
    </location>
</feature>
<dbReference type="GO" id="GO:0003676">
    <property type="term" value="F:nucleic acid binding"/>
    <property type="evidence" value="ECO:0007669"/>
    <property type="project" value="InterPro"/>
</dbReference>
<keyword evidence="1" id="KW-0863">Zinc-finger</keyword>
<reference evidence="4" key="1">
    <citation type="journal article" date="2020" name="Fungal Divers.">
        <title>Resolving the Mortierellaceae phylogeny through synthesis of multi-gene phylogenetics and phylogenomics.</title>
        <authorList>
            <person name="Vandepol N."/>
            <person name="Liber J."/>
            <person name="Desiro A."/>
            <person name="Na H."/>
            <person name="Kennedy M."/>
            <person name="Barry K."/>
            <person name="Grigoriev I.V."/>
            <person name="Miller A.N."/>
            <person name="O'Donnell K."/>
            <person name="Stajich J.E."/>
            <person name="Bonito G."/>
        </authorList>
    </citation>
    <scope>NUCLEOTIDE SEQUENCE</scope>
    <source>
        <strain evidence="4">NRRL 28262</strain>
    </source>
</reference>
<dbReference type="PROSITE" id="PS50158">
    <property type="entry name" value="ZF_CCHC"/>
    <property type="match status" value="1"/>
</dbReference>
<keyword evidence="5" id="KW-1185">Reference proteome</keyword>
<evidence type="ECO:0000313" key="5">
    <source>
        <dbReference type="Proteomes" id="UP001194580"/>
    </source>
</evidence>
<protein>
    <recommendedName>
        <fullName evidence="3">CCHC-type domain-containing protein</fullName>
    </recommendedName>
</protein>
<dbReference type="GO" id="GO:0008270">
    <property type="term" value="F:zinc ion binding"/>
    <property type="evidence" value="ECO:0007669"/>
    <property type="project" value="UniProtKB-KW"/>
</dbReference>
<sequence>GLESDTSKEVKLRQPSTLEIAINQATLIHSILFPNGPIVSSSTTTSSKHDPHAMDIDNLHIAINNLTNEVNYLARGSNRGNNNTSRPPKLTAEEKAHLVANRGCFRCRKIGHMASQCRTFPSQPQQHSRQFNNIETATTSVPQQATPQPQQGKATSN</sequence>
<gene>
    <name evidence="4" type="ORF">BGZ95_007732</name>
</gene>
<dbReference type="InterPro" id="IPR036875">
    <property type="entry name" value="Znf_CCHC_sf"/>
</dbReference>
<dbReference type="SUPFAM" id="SSF57756">
    <property type="entry name" value="Retrovirus zinc finger-like domains"/>
    <property type="match status" value="1"/>
</dbReference>
<organism evidence="4 5">
    <name type="scientific">Linnemannia exigua</name>
    <dbReference type="NCBI Taxonomy" id="604196"/>
    <lineage>
        <taxon>Eukaryota</taxon>
        <taxon>Fungi</taxon>
        <taxon>Fungi incertae sedis</taxon>
        <taxon>Mucoromycota</taxon>
        <taxon>Mortierellomycotina</taxon>
        <taxon>Mortierellomycetes</taxon>
        <taxon>Mortierellales</taxon>
        <taxon>Mortierellaceae</taxon>
        <taxon>Linnemannia</taxon>
    </lineage>
</organism>
<dbReference type="AlphaFoldDB" id="A0AAD4D095"/>
<keyword evidence="1" id="KW-0862">Zinc</keyword>
<proteinExistence type="predicted"/>
<dbReference type="EMBL" id="JAAAIL010003858">
    <property type="protein sequence ID" value="KAG0249014.1"/>
    <property type="molecule type" value="Genomic_DNA"/>
</dbReference>
<dbReference type="Proteomes" id="UP001194580">
    <property type="component" value="Unassembled WGS sequence"/>
</dbReference>
<feature type="region of interest" description="Disordered" evidence="2">
    <location>
        <begin position="133"/>
        <end position="157"/>
    </location>
</feature>
<evidence type="ECO:0000256" key="2">
    <source>
        <dbReference type="SAM" id="MobiDB-lite"/>
    </source>
</evidence>
<name>A0AAD4D095_9FUNG</name>
<dbReference type="InterPro" id="IPR001878">
    <property type="entry name" value="Znf_CCHC"/>
</dbReference>
<dbReference type="Gene3D" id="4.10.60.10">
    <property type="entry name" value="Zinc finger, CCHC-type"/>
    <property type="match status" value="1"/>
</dbReference>
<feature type="non-terminal residue" evidence="4">
    <location>
        <position position="1"/>
    </location>
</feature>
<comment type="caution">
    <text evidence="4">The sequence shown here is derived from an EMBL/GenBank/DDBJ whole genome shotgun (WGS) entry which is preliminary data.</text>
</comment>
<dbReference type="SMART" id="SM00343">
    <property type="entry name" value="ZnF_C2HC"/>
    <property type="match status" value="1"/>
</dbReference>
<evidence type="ECO:0000256" key="1">
    <source>
        <dbReference type="PROSITE-ProRule" id="PRU00047"/>
    </source>
</evidence>